<dbReference type="Proteomes" id="UP001345013">
    <property type="component" value="Unassembled WGS sequence"/>
</dbReference>
<dbReference type="EMBL" id="JAVRRG010000068">
    <property type="protein sequence ID" value="KAK5091869.1"/>
    <property type="molecule type" value="Genomic_DNA"/>
</dbReference>
<keyword evidence="2" id="KW-1185">Reference proteome</keyword>
<reference evidence="1 2" key="1">
    <citation type="submission" date="2023-08" db="EMBL/GenBank/DDBJ databases">
        <title>Black Yeasts Isolated from many extreme environments.</title>
        <authorList>
            <person name="Coleine C."/>
            <person name="Stajich J.E."/>
            <person name="Selbmann L."/>
        </authorList>
    </citation>
    <scope>NUCLEOTIDE SEQUENCE [LARGE SCALE GENOMIC DNA]</scope>
    <source>
        <strain evidence="1 2">CCFEE 5885</strain>
    </source>
</reference>
<comment type="caution">
    <text evidence="1">The sequence shown here is derived from an EMBL/GenBank/DDBJ whole genome shotgun (WGS) entry which is preliminary data.</text>
</comment>
<protein>
    <submittedName>
        <fullName evidence="1">Uncharacterized protein</fullName>
    </submittedName>
</protein>
<name>A0ABR0K8C2_9EURO</name>
<gene>
    <name evidence="1" type="ORF">LTR24_005765</name>
</gene>
<proteinExistence type="predicted"/>
<evidence type="ECO:0000313" key="2">
    <source>
        <dbReference type="Proteomes" id="UP001345013"/>
    </source>
</evidence>
<organism evidence="1 2">
    <name type="scientific">Lithohypha guttulata</name>
    <dbReference type="NCBI Taxonomy" id="1690604"/>
    <lineage>
        <taxon>Eukaryota</taxon>
        <taxon>Fungi</taxon>
        <taxon>Dikarya</taxon>
        <taxon>Ascomycota</taxon>
        <taxon>Pezizomycotina</taxon>
        <taxon>Eurotiomycetes</taxon>
        <taxon>Chaetothyriomycetidae</taxon>
        <taxon>Chaetothyriales</taxon>
        <taxon>Trichomeriaceae</taxon>
        <taxon>Lithohypha</taxon>
    </lineage>
</organism>
<evidence type="ECO:0000313" key="1">
    <source>
        <dbReference type="EMBL" id="KAK5091869.1"/>
    </source>
</evidence>
<sequence>MVRQRPAPIRENEPKPSFTKALFSPFFKTSPRLQYEPADVPLIPSNSGASTSTDRHSRFDSVWLRDVNAATITMMCVFEERDLIIRPLHVCRCLNAPERTQESTAAMSDVRHMFLKESSDLQDLDEIVEKDWETGQYSNSKDDDQWTQEAANSLVALMKVLAYEGVALDIFSLLELLAKSSGNGVTAETKRMRLNLVEYELRLEFDISILNGTSVLA</sequence>
<accession>A0ABR0K8C2</accession>